<sequence>SLVGLGLLGIAVWYMMKSPSKDVEPNSENSQQEIVPDNDDMHMEDEESHPYLDDSPKQSMAMIASQTHLGIDQYIGSQSDFASERIIGSQQDLGSQDDLESLGRHHEELNGELDTGSQFEHDVINKREHGDDK</sequence>
<keyword evidence="3" id="KW-1185">Reference proteome</keyword>
<reference evidence="2" key="1">
    <citation type="submission" date="2022-03" db="EMBL/GenBank/DDBJ databases">
        <authorList>
            <person name="Martin C."/>
        </authorList>
    </citation>
    <scope>NUCLEOTIDE SEQUENCE</scope>
</reference>
<accession>A0A8J1UTA4</accession>
<evidence type="ECO:0000256" key="1">
    <source>
        <dbReference type="SAM" id="MobiDB-lite"/>
    </source>
</evidence>
<gene>
    <name evidence="2" type="ORF">OFUS_LOCUS211</name>
</gene>
<proteinExistence type="predicted"/>
<dbReference type="AlphaFoldDB" id="A0A8J1UTA4"/>
<feature type="non-terminal residue" evidence="2">
    <location>
        <position position="133"/>
    </location>
</feature>
<protein>
    <submittedName>
        <fullName evidence="2">Uncharacterized protein</fullName>
    </submittedName>
</protein>
<dbReference type="EMBL" id="CAIIXF020000001">
    <property type="protein sequence ID" value="CAH1772447.1"/>
    <property type="molecule type" value="Genomic_DNA"/>
</dbReference>
<dbReference type="Proteomes" id="UP000749559">
    <property type="component" value="Unassembled WGS sequence"/>
</dbReference>
<feature type="compositionally biased region" description="Basic and acidic residues" evidence="1">
    <location>
        <begin position="119"/>
        <end position="133"/>
    </location>
</feature>
<organism evidence="2 3">
    <name type="scientific">Owenia fusiformis</name>
    <name type="common">Polychaete worm</name>
    <dbReference type="NCBI Taxonomy" id="6347"/>
    <lineage>
        <taxon>Eukaryota</taxon>
        <taxon>Metazoa</taxon>
        <taxon>Spiralia</taxon>
        <taxon>Lophotrochozoa</taxon>
        <taxon>Annelida</taxon>
        <taxon>Polychaeta</taxon>
        <taxon>Sedentaria</taxon>
        <taxon>Canalipalpata</taxon>
        <taxon>Sabellida</taxon>
        <taxon>Oweniida</taxon>
        <taxon>Oweniidae</taxon>
        <taxon>Owenia</taxon>
    </lineage>
</organism>
<name>A0A8J1UTA4_OWEFU</name>
<feature type="region of interest" description="Disordered" evidence="1">
    <location>
        <begin position="19"/>
        <end position="59"/>
    </location>
</feature>
<comment type="caution">
    <text evidence="2">The sequence shown here is derived from an EMBL/GenBank/DDBJ whole genome shotgun (WGS) entry which is preliminary data.</text>
</comment>
<evidence type="ECO:0000313" key="2">
    <source>
        <dbReference type="EMBL" id="CAH1772447.1"/>
    </source>
</evidence>
<feature type="region of interest" description="Disordered" evidence="1">
    <location>
        <begin position="86"/>
        <end position="133"/>
    </location>
</feature>
<feature type="compositionally biased region" description="Acidic residues" evidence="1">
    <location>
        <begin position="36"/>
        <end position="47"/>
    </location>
</feature>
<evidence type="ECO:0000313" key="3">
    <source>
        <dbReference type="Proteomes" id="UP000749559"/>
    </source>
</evidence>